<reference evidence="9 10" key="1">
    <citation type="submission" date="2020-03" db="EMBL/GenBank/DDBJ databases">
        <title>Complete genome sequence of Monaibacterium sp. ALG8 with diverse plasmids.</title>
        <authorList>
            <person name="Sun C."/>
        </authorList>
    </citation>
    <scope>NUCLEOTIDE SEQUENCE [LARGE SCALE GENOMIC DNA]</scope>
    <source>
        <strain evidence="9 10">ALG8</strain>
    </source>
</reference>
<dbReference type="InterPro" id="IPR010930">
    <property type="entry name" value="Flg_bb/hook_C_dom"/>
</dbReference>
<dbReference type="GO" id="GO:0009424">
    <property type="term" value="C:bacterial-type flagellum hook"/>
    <property type="evidence" value="ECO:0007669"/>
    <property type="project" value="InterPro"/>
</dbReference>
<keyword evidence="6" id="KW-0975">Bacterial flagellum</keyword>
<dbReference type="GO" id="GO:0005576">
    <property type="term" value="C:extracellular region"/>
    <property type="evidence" value="ECO:0007669"/>
    <property type="project" value="UniProtKB-SubCell"/>
</dbReference>
<dbReference type="NCBIfam" id="TIGR02492">
    <property type="entry name" value="flgK_ends"/>
    <property type="match status" value="1"/>
</dbReference>
<sequence>MSISGAFANARSGLTLNARAAELVSSNIANALTPNHARQEIVAKTMRTGGVDSGQVVRASDAVAMAAKLSTSAQAAAARTTSQGRVQIANLLGSADGSSGLAPSLNAFGVALSQASVSPENHAGLEAVLSAAHDVTEDLNVAATGLRDLRNDADASIAQRTSQINEGLLSIDDLNAQIVTAMSRRQDTAALQQQREGHILELSQHIPVSVVNRQDGRVALFSERGATLLDGAPATFAFEASGVVGDDATIVDGTVGGITMNGLPMDGGSAGLLSGGGLSADFDMRDVIVPEAQTSLDDIAGALLARLDAADTSLGPGEGGILTDGISAYDPSRTTGLASRVRVNPGFEDPSGLREKLNSGLGSLPGPDTGVLGALTAALTRQDPDLSASGDLSRRDIAGHASAISSGLHVAAYRAEESSTQAAAKSLSAETNHAQSVGVDSDLQLQKLLQIENAYAANARVIATADAMMQRLLEL</sequence>
<evidence type="ECO:0000256" key="3">
    <source>
        <dbReference type="ARBA" id="ARBA00009677"/>
    </source>
</evidence>
<keyword evidence="9" id="KW-0282">Flagellum</keyword>
<feature type="domain" description="Flagellar basal-body/hook protein C-terminal" evidence="7">
    <location>
        <begin position="437"/>
        <end position="475"/>
    </location>
</feature>
<evidence type="ECO:0000256" key="2">
    <source>
        <dbReference type="ARBA" id="ARBA00004613"/>
    </source>
</evidence>
<keyword evidence="10" id="KW-1185">Reference proteome</keyword>
<dbReference type="InterPro" id="IPR002371">
    <property type="entry name" value="FlgK"/>
</dbReference>
<comment type="subcellular location">
    <subcellularLocation>
        <location evidence="1">Bacterial flagellum</location>
    </subcellularLocation>
    <subcellularLocation>
        <location evidence="2">Secreted</location>
    </subcellularLocation>
</comment>
<dbReference type="InterPro" id="IPR053927">
    <property type="entry name" value="FlgK_helical"/>
</dbReference>
<name>A0A6G7VL94_9RHOB</name>
<dbReference type="RefSeq" id="WP_166190323.1">
    <property type="nucleotide sequence ID" value="NZ_CP049811.1"/>
</dbReference>
<comment type="similarity">
    <text evidence="3">Belongs to the flagella basal body rod proteins family.</text>
</comment>
<keyword evidence="9" id="KW-0966">Cell projection</keyword>
<dbReference type="KEGG" id="mon:G8E03_07560"/>
<proteinExistence type="inferred from homology"/>
<organism evidence="9 10">
    <name type="scientific">Pontivivens nitratireducens</name>
    <dbReference type="NCBI Taxonomy" id="2758038"/>
    <lineage>
        <taxon>Bacteria</taxon>
        <taxon>Pseudomonadati</taxon>
        <taxon>Pseudomonadota</taxon>
        <taxon>Alphaproteobacteria</taxon>
        <taxon>Rhodobacterales</taxon>
        <taxon>Paracoccaceae</taxon>
        <taxon>Pontivivens</taxon>
    </lineage>
</organism>
<accession>A0A6G7VL94</accession>
<dbReference type="Proteomes" id="UP000500791">
    <property type="component" value="Chromosome"/>
</dbReference>
<evidence type="ECO:0000256" key="6">
    <source>
        <dbReference type="ARBA" id="ARBA00023143"/>
    </source>
</evidence>
<protein>
    <recommendedName>
        <fullName evidence="4">Flagellar hook-associated protein 1</fullName>
    </recommendedName>
</protein>
<feature type="domain" description="Flagellar hook-associated protein FlgK helical" evidence="8">
    <location>
        <begin position="87"/>
        <end position="309"/>
    </location>
</feature>
<evidence type="ECO:0000259" key="8">
    <source>
        <dbReference type="Pfam" id="PF22638"/>
    </source>
</evidence>
<evidence type="ECO:0000313" key="10">
    <source>
        <dbReference type="Proteomes" id="UP000500791"/>
    </source>
</evidence>
<evidence type="ECO:0000256" key="4">
    <source>
        <dbReference type="ARBA" id="ARBA00016244"/>
    </source>
</evidence>
<keyword evidence="9" id="KW-0969">Cilium</keyword>
<evidence type="ECO:0000256" key="1">
    <source>
        <dbReference type="ARBA" id="ARBA00004365"/>
    </source>
</evidence>
<dbReference type="GO" id="GO:0005198">
    <property type="term" value="F:structural molecule activity"/>
    <property type="evidence" value="ECO:0007669"/>
    <property type="project" value="InterPro"/>
</dbReference>
<dbReference type="PANTHER" id="PTHR30033:SF1">
    <property type="entry name" value="FLAGELLAR HOOK-ASSOCIATED PROTEIN 1"/>
    <property type="match status" value="1"/>
</dbReference>
<dbReference type="PANTHER" id="PTHR30033">
    <property type="entry name" value="FLAGELLAR HOOK-ASSOCIATED PROTEIN 1"/>
    <property type="match status" value="1"/>
</dbReference>
<evidence type="ECO:0000259" key="7">
    <source>
        <dbReference type="Pfam" id="PF06429"/>
    </source>
</evidence>
<dbReference type="GO" id="GO:0044780">
    <property type="term" value="P:bacterial-type flagellum assembly"/>
    <property type="evidence" value="ECO:0007669"/>
    <property type="project" value="InterPro"/>
</dbReference>
<evidence type="ECO:0000256" key="5">
    <source>
        <dbReference type="ARBA" id="ARBA00022525"/>
    </source>
</evidence>
<keyword evidence="5" id="KW-0964">Secreted</keyword>
<dbReference type="Pfam" id="PF06429">
    <property type="entry name" value="Flg_bbr_C"/>
    <property type="match status" value="1"/>
</dbReference>
<gene>
    <name evidence="9" type="primary">flgK</name>
    <name evidence="9" type="ORF">G8E03_07560</name>
</gene>
<evidence type="ECO:0000313" key="9">
    <source>
        <dbReference type="EMBL" id="QIK40636.1"/>
    </source>
</evidence>
<dbReference type="Pfam" id="PF22638">
    <property type="entry name" value="FlgK_D1"/>
    <property type="match status" value="1"/>
</dbReference>
<dbReference type="EMBL" id="CP049811">
    <property type="protein sequence ID" value="QIK40636.1"/>
    <property type="molecule type" value="Genomic_DNA"/>
</dbReference>
<dbReference type="AlphaFoldDB" id="A0A6G7VL94"/>